<keyword evidence="1" id="KW-0732">Signal</keyword>
<evidence type="ECO:0000313" key="4">
    <source>
        <dbReference type="Proteomes" id="UP000568751"/>
    </source>
</evidence>
<sequence>MKILLLLALLLPTQAFSTWPHKDIAQAVFAKSVDERTPIEIITEADNSLKKVYFFTNIRHLKGDKITHRWSYNGKVRAKISFDIKGNRWRVWSSKNLWHTWTGEWTVEVIDQNEKILLTKTFEYKKL</sequence>
<dbReference type="RefSeq" id="WP_369150571.1">
    <property type="nucleotide sequence ID" value="NZ_OZ156464.1"/>
</dbReference>
<dbReference type="AlphaFoldDB" id="A0A853F389"/>
<dbReference type="InterPro" id="IPR022606">
    <property type="entry name" value="DUF2914"/>
</dbReference>
<name>A0A853F389_9GAMM</name>
<evidence type="ECO:0000313" key="3">
    <source>
        <dbReference type="EMBL" id="NYT28434.1"/>
    </source>
</evidence>
<reference evidence="3 4" key="1">
    <citation type="submission" date="2020-05" db="EMBL/GenBank/DDBJ databases">
        <title>Horizontal transmission and recombination maintain forever young bacterial symbiont genomes.</title>
        <authorList>
            <person name="Russell S.L."/>
            <person name="Pepper-Tunick E."/>
            <person name="Svedberg J."/>
            <person name="Byrne A."/>
            <person name="Ruelas Castillo J."/>
            <person name="Vollmers C."/>
            <person name="Beinart R.A."/>
            <person name="Corbett-Detig R."/>
        </authorList>
    </citation>
    <scope>NUCLEOTIDE SEQUENCE [LARGE SCALE GENOMIC DNA]</scope>
    <source>
        <strain evidence="3">455</strain>
    </source>
</reference>
<dbReference type="Proteomes" id="UP000568751">
    <property type="component" value="Unassembled WGS sequence"/>
</dbReference>
<evidence type="ECO:0000256" key="1">
    <source>
        <dbReference type="SAM" id="SignalP"/>
    </source>
</evidence>
<evidence type="ECO:0000259" key="2">
    <source>
        <dbReference type="Pfam" id="PF11141"/>
    </source>
</evidence>
<feature type="chain" id="PRO_5032425545" evidence="1">
    <location>
        <begin position="18"/>
        <end position="127"/>
    </location>
</feature>
<organism evidence="3 4">
    <name type="scientific">Candidatus Thiodubiliella endoseptemdiera</name>
    <dbReference type="NCBI Taxonomy" id="2738886"/>
    <lineage>
        <taxon>Bacteria</taxon>
        <taxon>Pseudomonadati</taxon>
        <taxon>Pseudomonadota</taxon>
        <taxon>Gammaproteobacteria</taxon>
        <taxon>Candidatus Pseudothioglobaceae</taxon>
        <taxon>Candidatus Thiodubiliella</taxon>
    </lineage>
</organism>
<proteinExistence type="predicted"/>
<protein>
    <submittedName>
        <fullName evidence="3">DUF2914 domain-containing protein</fullName>
    </submittedName>
</protein>
<dbReference type="Pfam" id="PF11141">
    <property type="entry name" value="DUF2914"/>
    <property type="match status" value="1"/>
</dbReference>
<feature type="domain" description="DUF2914" evidence="2">
    <location>
        <begin position="64"/>
        <end position="123"/>
    </location>
</feature>
<dbReference type="EMBL" id="JACCHT010000002">
    <property type="protein sequence ID" value="NYT28434.1"/>
    <property type="molecule type" value="Genomic_DNA"/>
</dbReference>
<feature type="signal peptide" evidence="1">
    <location>
        <begin position="1"/>
        <end position="17"/>
    </location>
</feature>
<comment type="caution">
    <text evidence="3">The sequence shown here is derived from an EMBL/GenBank/DDBJ whole genome shotgun (WGS) entry which is preliminary data.</text>
</comment>
<gene>
    <name evidence="3" type="ORF">H0A76_11560</name>
</gene>
<accession>A0A853F389</accession>